<keyword evidence="3" id="KW-1185">Reference proteome</keyword>
<keyword evidence="1" id="KW-0472">Membrane</keyword>
<dbReference type="RefSeq" id="WP_015851739.1">
    <property type="nucleotide sequence ID" value="NC_012881.1"/>
</dbReference>
<evidence type="ECO:0008006" key="4">
    <source>
        <dbReference type="Google" id="ProtNLM"/>
    </source>
</evidence>
<keyword evidence="1" id="KW-1133">Transmembrane helix</keyword>
<dbReference type="OrthoDB" id="5457334at2"/>
<dbReference type="AlphaFoldDB" id="C6BUB4"/>
<dbReference type="HOGENOM" id="CLU_126456_0_0_7"/>
<dbReference type="Proteomes" id="UP000002601">
    <property type="component" value="Chromosome"/>
</dbReference>
<evidence type="ECO:0000313" key="3">
    <source>
        <dbReference type="Proteomes" id="UP000002601"/>
    </source>
</evidence>
<sequence length="183" mass="20285">MTNTQAPSVKMGVREYLESLIFIIRSPASFFESANDETGSRRALLFLMISGLFYCSVSMTYFFENSLIMGVVMMINAVFMPALGACFSFCIMRMMTPSMASYSCVFNVYAYSSGAVMVISWIPGLAVVMEPVRAILVGVGLYKTGKLGRFQSFITVVLTAVLLLLFFWTVAPLVIAIRDFQVN</sequence>
<evidence type="ECO:0000256" key="1">
    <source>
        <dbReference type="SAM" id="Phobius"/>
    </source>
</evidence>
<feature type="transmembrane region" description="Helical" evidence="1">
    <location>
        <begin position="104"/>
        <end position="129"/>
    </location>
</feature>
<dbReference type="eggNOG" id="ENOG5032Y94">
    <property type="taxonomic scope" value="Bacteria"/>
</dbReference>
<gene>
    <name evidence="2" type="ordered locus">Desal_1862</name>
</gene>
<dbReference type="EMBL" id="CP001649">
    <property type="protein sequence ID" value="ACS79923.1"/>
    <property type="molecule type" value="Genomic_DNA"/>
</dbReference>
<dbReference type="STRING" id="526222.Desal_1862"/>
<dbReference type="KEGG" id="dsa:Desal_1862"/>
<feature type="transmembrane region" description="Helical" evidence="1">
    <location>
        <begin position="149"/>
        <end position="177"/>
    </location>
</feature>
<name>C6BUB4_MARSD</name>
<evidence type="ECO:0000313" key="2">
    <source>
        <dbReference type="EMBL" id="ACS79923.1"/>
    </source>
</evidence>
<keyword evidence="1" id="KW-0812">Transmembrane</keyword>
<proteinExistence type="predicted"/>
<reference evidence="2 3" key="1">
    <citation type="submission" date="2009-06" db="EMBL/GenBank/DDBJ databases">
        <title>Complete sequence of Desulfovibrio salexigens DSM 2638.</title>
        <authorList>
            <consortium name="US DOE Joint Genome Institute"/>
            <person name="Lucas S."/>
            <person name="Copeland A."/>
            <person name="Lapidus A."/>
            <person name="Glavina del Rio T."/>
            <person name="Tice H."/>
            <person name="Bruce D."/>
            <person name="Goodwin L."/>
            <person name="Pitluck S."/>
            <person name="Munk A.C."/>
            <person name="Brettin T."/>
            <person name="Detter J.C."/>
            <person name="Han C."/>
            <person name="Tapia R."/>
            <person name="Larimer F."/>
            <person name="Land M."/>
            <person name="Hauser L."/>
            <person name="Kyrpides N."/>
            <person name="Anderson I."/>
            <person name="Wall J.D."/>
            <person name="Arkin A.P."/>
            <person name="Dehal P."/>
            <person name="Chivian D."/>
            <person name="Giles B."/>
            <person name="Hazen T.C."/>
        </authorList>
    </citation>
    <scope>NUCLEOTIDE SEQUENCE [LARGE SCALE GENOMIC DNA]</scope>
    <source>
        <strain evidence="3">ATCC 14822 / DSM 2638 / NCIMB 8403 / VKM B-1763</strain>
    </source>
</reference>
<feature type="transmembrane region" description="Helical" evidence="1">
    <location>
        <begin position="68"/>
        <end position="92"/>
    </location>
</feature>
<protein>
    <recommendedName>
        <fullName evidence="4">Yip1 domain-containing protein</fullName>
    </recommendedName>
</protein>
<accession>C6BUB4</accession>
<feature type="transmembrane region" description="Helical" evidence="1">
    <location>
        <begin position="43"/>
        <end position="62"/>
    </location>
</feature>
<organism evidence="2 3">
    <name type="scientific">Maridesulfovibrio salexigens (strain ATCC 14822 / DSM 2638 / NCIMB 8403 / VKM B-1763)</name>
    <name type="common">Desulfovibrio salexigens</name>
    <dbReference type="NCBI Taxonomy" id="526222"/>
    <lineage>
        <taxon>Bacteria</taxon>
        <taxon>Pseudomonadati</taxon>
        <taxon>Thermodesulfobacteriota</taxon>
        <taxon>Desulfovibrionia</taxon>
        <taxon>Desulfovibrionales</taxon>
        <taxon>Desulfovibrionaceae</taxon>
        <taxon>Maridesulfovibrio</taxon>
    </lineage>
</organism>